<dbReference type="RefSeq" id="WP_185065501.1">
    <property type="nucleotide sequence ID" value="NZ_BAABJP010000055.1"/>
</dbReference>
<dbReference type="PROSITE" id="PS51257">
    <property type="entry name" value="PROKAR_LIPOPROTEIN"/>
    <property type="match status" value="1"/>
</dbReference>
<dbReference type="Gene3D" id="2.60.40.200">
    <property type="entry name" value="Superoxide dismutase, copper/zinc binding domain"/>
    <property type="match status" value="1"/>
</dbReference>
<comment type="caution">
    <text evidence="5">The sequence shown here is derived from an EMBL/GenBank/DDBJ whole genome shotgun (WGS) entry which is preliminary data.</text>
</comment>
<sequence length="209" mass="21522">MRPHNYLSRHFAALGLAGLVLVATAACGTGDQQPSNQPHNESHGAQAPSGASNPGQAVVGVSFGKDDAATNYDKALVPDGAKVLVGEYVYEGSTTVTLNVRGLVPNRAYGAHAHAKPCGPKGDDAGPHFQHQADPVKPSVDPNYANPANEIWLDFRTDAQGNATISTTVPWVFTNARAASVVIHSETTQTAPGKAGTAGARAACVSVGF</sequence>
<accession>A0ABP9R9A6</accession>
<evidence type="ECO:0000256" key="3">
    <source>
        <dbReference type="SAM" id="SignalP"/>
    </source>
</evidence>
<evidence type="ECO:0000313" key="6">
    <source>
        <dbReference type="Proteomes" id="UP001428817"/>
    </source>
</evidence>
<dbReference type="Proteomes" id="UP001428817">
    <property type="component" value="Unassembled WGS sequence"/>
</dbReference>
<feature type="domain" description="Superoxide dismutase copper/zinc binding" evidence="4">
    <location>
        <begin position="93"/>
        <end position="205"/>
    </location>
</feature>
<evidence type="ECO:0000313" key="5">
    <source>
        <dbReference type="EMBL" id="GAA5173002.1"/>
    </source>
</evidence>
<keyword evidence="6" id="KW-1185">Reference proteome</keyword>
<name>A0ABP9R9A6_9PSEU</name>
<dbReference type="EMBL" id="BAABJP010000055">
    <property type="protein sequence ID" value="GAA5173002.1"/>
    <property type="molecule type" value="Genomic_DNA"/>
</dbReference>
<evidence type="ECO:0000256" key="1">
    <source>
        <dbReference type="ARBA" id="ARBA00010457"/>
    </source>
</evidence>
<dbReference type="InterPro" id="IPR036423">
    <property type="entry name" value="SOD-like_Cu/Zn_dom_sf"/>
</dbReference>
<feature type="signal peptide" evidence="3">
    <location>
        <begin position="1"/>
        <end position="25"/>
    </location>
</feature>
<comment type="similarity">
    <text evidence="1">Belongs to the Cu-Zn superoxide dismutase family.</text>
</comment>
<evidence type="ECO:0000256" key="2">
    <source>
        <dbReference type="SAM" id="MobiDB-lite"/>
    </source>
</evidence>
<dbReference type="SUPFAM" id="SSF49329">
    <property type="entry name" value="Cu,Zn superoxide dismutase-like"/>
    <property type="match status" value="1"/>
</dbReference>
<evidence type="ECO:0000259" key="4">
    <source>
        <dbReference type="Pfam" id="PF00080"/>
    </source>
</evidence>
<proteinExistence type="inferred from homology"/>
<feature type="chain" id="PRO_5046027413" description="Superoxide dismutase copper/zinc binding domain-containing protein" evidence="3">
    <location>
        <begin position="26"/>
        <end position="209"/>
    </location>
</feature>
<reference evidence="6" key="1">
    <citation type="journal article" date="2019" name="Int. J. Syst. Evol. Microbiol.">
        <title>The Global Catalogue of Microorganisms (GCM) 10K type strain sequencing project: providing services to taxonomists for standard genome sequencing and annotation.</title>
        <authorList>
            <consortium name="The Broad Institute Genomics Platform"/>
            <consortium name="The Broad Institute Genome Sequencing Center for Infectious Disease"/>
            <person name="Wu L."/>
            <person name="Ma J."/>
        </authorList>
    </citation>
    <scope>NUCLEOTIDE SEQUENCE [LARGE SCALE GENOMIC DNA]</scope>
    <source>
        <strain evidence="6">JCM 18303</strain>
    </source>
</reference>
<keyword evidence="3" id="KW-0732">Signal</keyword>
<gene>
    <name evidence="5" type="ORF">GCM10023321_73690</name>
</gene>
<dbReference type="Pfam" id="PF00080">
    <property type="entry name" value="Sod_Cu"/>
    <property type="match status" value="1"/>
</dbReference>
<dbReference type="InterPro" id="IPR001424">
    <property type="entry name" value="SOD_Cu_Zn_dom"/>
</dbReference>
<protein>
    <recommendedName>
        <fullName evidence="4">Superoxide dismutase copper/zinc binding domain-containing protein</fullName>
    </recommendedName>
</protein>
<organism evidence="5 6">
    <name type="scientific">Pseudonocardia eucalypti</name>
    <dbReference type="NCBI Taxonomy" id="648755"/>
    <lineage>
        <taxon>Bacteria</taxon>
        <taxon>Bacillati</taxon>
        <taxon>Actinomycetota</taxon>
        <taxon>Actinomycetes</taxon>
        <taxon>Pseudonocardiales</taxon>
        <taxon>Pseudonocardiaceae</taxon>
        <taxon>Pseudonocardia</taxon>
    </lineage>
</organism>
<feature type="compositionally biased region" description="Polar residues" evidence="2">
    <location>
        <begin position="30"/>
        <end position="39"/>
    </location>
</feature>
<feature type="region of interest" description="Disordered" evidence="2">
    <location>
        <begin position="30"/>
        <end position="57"/>
    </location>
</feature>